<dbReference type="InterPro" id="IPR008250">
    <property type="entry name" value="ATPase_P-typ_transduc_dom_A_sf"/>
</dbReference>
<comment type="catalytic activity">
    <reaction evidence="14">
        <text>Ca(2+)(in) + ATP + H2O = Ca(2+)(out) + ADP + phosphate + H(+)</text>
        <dbReference type="Rhea" id="RHEA:18105"/>
        <dbReference type="ChEBI" id="CHEBI:15377"/>
        <dbReference type="ChEBI" id="CHEBI:15378"/>
        <dbReference type="ChEBI" id="CHEBI:29108"/>
        <dbReference type="ChEBI" id="CHEBI:30616"/>
        <dbReference type="ChEBI" id="CHEBI:43474"/>
        <dbReference type="ChEBI" id="CHEBI:456216"/>
        <dbReference type="EC" id="7.2.2.10"/>
    </reaction>
</comment>
<dbReference type="SMART" id="SM00831">
    <property type="entry name" value="Cation_ATPase_N"/>
    <property type="match status" value="1"/>
</dbReference>
<dbReference type="InterPro" id="IPR050510">
    <property type="entry name" value="Cation_transp_ATPase_P-type"/>
</dbReference>
<dbReference type="NCBIfam" id="TIGR01494">
    <property type="entry name" value="ATPase_P-type"/>
    <property type="match status" value="3"/>
</dbReference>
<dbReference type="SFLD" id="SFLDF00027">
    <property type="entry name" value="p-type_atpase"/>
    <property type="match status" value="1"/>
</dbReference>
<evidence type="ECO:0000313" key="17">
    <source>
        <dbReference type="EMBL" id="MBA2133824.1"/>
    </source>
</evidence>
<evidence type="ECO:0000256" key="11">
    <source>
        <dbReference type="ARBA" id="ARBA00022967"/>
    </source>
</evidence>
<dbReference type="EMBL" id="JAAKDE010000023">
    <property type="protein sequence ID" value="MBA2133824.1"/>
    <property type="molecule type" value="Genomic_DNA"/>
</dbReference>
<dbReference type="SUPFAM" id="SSF81660">
    <property type="entry name" value="Metal cation-transporting ATPase, ATP-binding domain N"/>
    <property type="match status" value="1"/>
</dbReference>
<evidence type="ECO:0000256" key="4">
    <source>
        <dbReference type="ARBA" id="ARBA00022475"/>
    </source>
</evidence>
<evidence type="ECO:0000313" key="18">
    <source>
        <dbReference type="Proteomes" id="UP000657177"/>
    </source>
</evidence>
<evidence type="ECO:0000256" key="9">
    <source>
        <dbReference type="ARBA" id="ARBA00022840"/>
    </source>
</evidence>
<feature type="transmembrane region" description="Helical" evidence="15">
    <location>
        <begin position="271"/>
        <end position="298"/>
    </location>
</feature>
<keyword evidence="10" id="KW-0460">Magnesium</keyword>
<dbReference type="SUPFAM" id="SSF81665">
    <property type="entry name" value="Calcium ATPase, transmembrane domain M"/>
    <property type="match status" value="1"/>
</dbReference>
<evidence type="ECO:0000256" key="8">
    <source>
        <dbReference type="ARBA" id="ARBA00022741"/>
    </source>
</evidence>
<feature type="transmembrane region" description="Helical" evidence="15">
    <location>
        <begin position="833"/>
        <end position="852"/>
    </location>
</feature>
<keyword evidence="5" id="KW-0813">Transport</keyword>
<dbReference type="Proteomes" id="UP000657177">
    <property type="component" value="Unassembled WGS sequence"/>
</dbReference>
<dbReference type="Gene3D" id="2.70.150.10">
    <property type="entry name" value="Calcium-transporting ATPase, cytoplasmic transduction domain A"/>
    <property type="match status" value="1"/>
</dbReference>
<keyword evidence="11" id="KW-1278">Translocase</keyword>
<keyword evidence="12 15" id="KW-1133">Transmembrane helix</keyword>
<comment type="caution">
    <text evidence="17">The sequence shown here is derived from an EMBL/GenBank/DDBJ whole genome shotgun (WGS) entry which is preliminary data.</text>
</comment>
<feature type="transmembrane region" description="Helical" evidence="15">
    <location>
        <begin position="729"/>
        <end position="749"/>
    </location>
</feature>
<dbReference type="FunFam" id="3.40.50.1000:FF:000028">
    <property type="entry name" value="Calcium-transporting P-type ATPase, putative"/>
    <property type="match status" value="1"/>
</dbReference>
<dbReference type="Gene3D" id="1.20.1110.10">
    <property type="entry name" value="Calcium-transporting ATPase, transmembrane domain"/>
    <property type="match status" value="1"/>
</dbReference>
<dbReference type="FunFam" id="3.40.50.1000:FF:000001">
    <property type="entry name" value="Phospholipid-transporting ATPase IC"/>
    <property type="match status" value="1"/>
</dbReference>
<feature type="transmembrane region" description="Helical" evidence="15">
    <location>
        <begin position="246"/>
        <end position="265"/>
    </location>
</feature>
<dbReference type="FunFam" id="1.20.1110.10:FF:000065">
    <property type="entry name" value="Sarcoplasmic/endoplasmic reticulum calcium ATPase 1"/>
    <property type="match status" value="1"/>
</dbReference>
<dbReference type="GO" id="GO:0005524">
    <property type="term" value="F:ATP binding"/>
    <property type="evidence" value="ECO:0007669"/>
    <property type="project" value="UniProtKB-KW"/>
</dbReference>
<dbReference type="PANTHER" id="PTHR43294">
    <property type="entry name" value="SODIUM/POTASSIUM-TRANSPORTING ATPASE SUBUNIT ALPHA"/>
    <property type="match status" value="1"/>
</dbReference>
<feature type="transmembrane region" description="Helical" evidence="15">
    <location>
        <begin position="770"/>
        <end position="792"/>
    </location>
</feature>
<dbReference type="InterPro" id="IPR018303">
    <property type="entry name" value="ATPase_P-typ_P_site"/>
</dbReference>
<dbReference type="Pfam" id="PF13246">
    <property type="entry name" value="Cation_ATPase"/>
    <property type="match status" value="1"/>
</dbReference>
<comment type="similarity">
    <text evidence="2">Belongs to the cation transport ATPase (P-type) (TC 3.A.3) family. Type IIA subfamily.</text>
</comment>
<evidence type="ECO:0000256" key="2">
    <source>
        <dbReference type="ARBA" id="ARBA00005675"/>
    </source>
</evidence>
<evidence type="ECO:0000256" key="10">
    <source>
        <dbReference type="ARBA" id="ARBA00022842"/>
    </source>
</evidence>
<dbReference type="Gene3D" id="3.40.1110.10">
    <property type="entry name" value="Calcium-transporting ATPase, cytoplasmic domain N"/>
    <property type="match status" value="1"/>
</dbReference>
<dbReference type="EC" id="7.2.2.10" evidence="3"/>
<reference evidence="17" key="1">
    <citation type="submission" date="2020-06" db="EMBL/GenBank/DDBJ databases">
        <title>Novel chitinolytic bacterium.</title>
        <authorList>
            <person name="Ungkulpasvich U."/>
            <person name="Kosugi A."/>
            <person name="Uke A."/>
        </authorList>
    </citation>
    <scope>NUCLEOTIDE SEQUENCE</scope>
    <source>
        <strain evidence="17">UUS1-1</strain>
    </source>
</reference>
<dbReference type="InterPro" id="IPR059000">
    <property type="entry name" value="ATPase_P-type_domA"/>
</dbReference>
<dbReference type="SFLD" id="SFLDG00002">
    <property type="entry name" value="C1.7:_P-type_atpase_like"/>
    <property type="match status" value="1"/>
</dbReference>
<dbReference type="SUPFAM" id="SSF81653">
    <property type="entry name" value="Calcium ATPase, transduction domain A"/>
    <property type="match status" value="1"/>
</dbReference>
<dbReference type="GO" id="GO:0046872">
    <property type="term" value="F:metal ion binding"/>
    <property type="evidence" value="ECO:0007669"/>
    <property type="project" value="UniProtKB-KW"/>
</dbReference>
<dbReference type="SUPFAM" id="SSF56784">
    <property type="entry name" value="HAD-like"/>
    <property type="match status" value="1"/>
</dbReference>
<dbReference type="InterPro" id="IPR006068">
    <property type="entry name" value="ATPase_P-typ_cation-transptr_C"/>
</dbReference>
<dbReference type="Gene3D" id="3.40.50.1000">
    <property type="entry name" value="HAD superfamily/HAD-like"/>
    <property type="match status" value="1"/>
</dbReference>
<evidence type="ECO:0000256" key="1">
    <source>
        <dbReference type="ARBA" id="ARBA00004651"/>
    </source>
</evidence>
<keyword evidence="8" id="KW-0547">Nucleotide-binding</keyword>
<dbReference type="FunFam" id="2.70.150.10:FF:000016">
    <property type="entry name" value="Calcium-transporting P-type ATPase putative"/>
    <property type="match status" value="1"/>
</dbReference>
<feature type="transmembrane region" description="Helical" evidence="15">
    <location>
        <begin position="697"/>
        <end position="717"/>
    </location>
</feature>
<protein>
    <recommendedName>
        <fullName evidence="3">P-type Ca(2+) transporter</fullName>
        <ecNumber evidence="3">7.2.2.10</ecNumber>
    </recommendedName>
</protein>
<evidence type="ECO:0000256" key="12">
    <source>
        <dbReference type="ARBA" id="ARBA00022989"/>
    </source>
</evidence>
<keyword evidence="5" id="KW-0406">Ion transport</keyword>
<dbReference type="InterPro" id="IPR001757">
    <property type="entry name" value="P_typ_ATPase"/>
</dbReference>
<comment type="subcellular location">
    <subcellularLocation>
        <location evidence="1">Cell membrane</location>
        <topology evidence="1">Multi-pass membrane protein</topology>
    </subcellularLocation>
</comment>
<keyword evidence="4" id="KW-1003">Cell membrane</keyword>
<keyword evidence="5" id="KW-0109">Calcium transport</keyword>
<evidence type="ECO:0000256" key="6">
    <source>
        <dbReference type="ARBA" id="ARBA00022692"/>
    </source>
</evidence>
<keyword evidence="9" id="KW-0067">ATP-binding</keyword>
<dbReference type="InterPro" id="IPR036412">
    <property type="entry name" value="HAD-like_sf"/>
</dbReference>
<dbReference type="GO" id="GO:0140352">
    <property type="term" value="P:export from cell"/>
    <property type="evidence" value="ECO:0007669"/>
    <property type="project" value="UniProtKB-ARBA"/>
</dbReference>
<proteinExistence type="inferred from homology"/>
<dbReference type="InterPro" id="IPR023299">
    <property type="entry name" value="ATPase_P-typ_cyto_dom_N"/>
</dbReference>
<dbReference type="PANTHER" id="PTHR43294:SF21">
    <property type="entry name" value="CATION TRANSPORTING ATPASE"/>
    <property type="match status" value="1"/>
</dbReference>
<keyword evidence="7" id="KW-0479">Metal-binding</keyword>
<evidence type="ECO:0000256" key="13">
    <source>
        <dbReference type="ARBA" id="ARBA00023136"/>
    </source>
</evidence>
<dbReference type="SFLD" id="SFLDS00003">
    <property type="entry name" value="Haloacid_Dehalogenase"/>
    <property type="match status" value="1"/>
</dbReference>
<dbReference type="PRINTS" id="PR00119">
    <property type="entry name" value="CATATPASE"/>
</dbReference>
<organism evidence="17 18">
    <name type="scientific">Capillibacterium thermochitinicola</name>
    <dbReference type="NCBI Taxonomy" id="2699427"/>
    <lineage>
        <taxon>Bacteria</taxon>
        <taxon>Bacillati</taxon>
        <taxon>Bacillota</taxon>
        <taxon>Capillibacterium</taxon>
    </lineage>
</organism>
<evidence type="ECO:0000256" key="5">
    <source>
        <dbReference type="ARBA" id="ARBA00022568"/>
    </source>
</evidence>
<dbReference type="GO" id="GO:0016887">
    <property type="term" value="F:ATP hydrolysis activity"/>
    <property type="evidence" value="ECO:0007669"/>
    <property type="project" value="InterPro"/>
</dbReference>
<feature type="transmembrane region" description="Helical" evidence="15">
    <location>
        <begin position="872"/>
        <end position="893"/>
    </location>
</feature>
<keyword evidence="6 15" id="KW-0812">Transmembrane</keyword>
<dbReference type="AlphaFoldDB" id="A0A8J6I364"/>
<dbReference type="Pfam" id="PF00122">
    <property type="entry name" value="E1-E2_ATPase"/>
    <property type="match status" value="1"/>
</dbReference>
<feature type="domain" description="Cation-transporting P-type ATPase N-terminal" evidence="16">
    <location>
        <begin position="4"/>
        <end position="78"/>
    </location>
</feature>
<feature type="transmembrane region" description="Helical" evidence="15">
    <location>
        <begin position="804"/>
        <end position="821"/>
    </location>
</feature>
<keyword evidence="13 15" id="KW-0472">Membrane</keyword>
<evidence type="ECO:0000259" key="16">
    <source>
        <dbReference type="SMART" id="SM00831"/>
    </source>
</evidence>
<dbReference type="InterPro" id="IPR004014">
    <property type="entry name" value="ATPase_P-typ_cation-transptr_N"/>
</dbReference>
<dbReference type="InterPro" id="IPR023298">
    <property type="entry name" value="ATPase_P-typ_TM_dom_sf"/>
</dbReference>
<evidence type="ECO:0000256" key="14">
    <source>
        <dbReference type="ARBA" id="ARBA00048694"/>
    </source>
</evidence>
<evidence type="ECO:0000256" key="7">
    <source>
        <dbReference type="ARBA" id="ARBA00022723"/>
    </source>
</evidence>
<dbReference type="PROSITE" id="PS00154">
    <property type="entry name" value="ATPASE_E1_E2"/>
    <property type="match status" value="1"/>
</dbReference>
<dbReference type="Pfam" id="PF00690">
    <property type="entry name" value="Cation_ATPase_N"/>
    <property type="match status" value="1"/>
</dbReference>
<keyword evidence="5" id="KW-0106">Calcium</keyword>
<dbReference type="InterPro" id="IPR023214">
    <property type="entry name" value="HAD_sf"/>
</dbReference>
<feature type="transmembrane region" description="Helical" evidence="15">
    <location>
        <begin position="82"/>
        <end position="98"/>
    </location>
</feature>
<dbReference type="Pfam" id="PF00689">
    <property type="entry name" value="Cation_ATPase_C"/>
    <property type="match status" value="1"/>
</dbReference>
<evidence type="ECO:0000256" key="15">
    <source>
        <dbReference type="SAM" id="Phobius"/>
    </source>
</evidence>
<feature type="transmembrane region" description="Helical" evidence="15">
    <location>
        <begin position="53"/>
        <end position="76"/>
    </location>
</feature>
<gene>
    <name evidence="17" type="ORF">G5B42_09800</name>
</gene>
<evidence type="ECO:0000256" key="3">
    <source>
        <dbReference type="ARBA" id="ARBA00012790"/>
    </source>
</evidence>
<name>A0A8J6I364_9FIRM</name>
<dbReference type="InterPro" id="IPR044492">
    <property type="entry name" value="P_typ_ATPase_HD_dom"/>
</dbReference>
<dbReference type="PRINTS" id="PR00120">
    <property type="entry name" value="HATPASE"/>
</dbReference>
<accession>A0A8J6I364</accession>
<dbReference type="GO" id="GO:0005388">
    <property type="term" value="F:P-type calcium transporter activity"/>
    <property type="evidence" value="ECO:0007669"/>
    <property type="project" value="UniProtKB-EC"/>
</dbReference>
<sequence length="902" mass="98668">MSRHWWQMTPAELAMKLQTDINRGLRVAEAQRRLAQDGENRLQTKNRLSPWKLFFTEFADFMVLVLLGAVVISVALGEWHDALTILAIVFLNSILGFVQEYRAERSLEALRELSAPQAHVIRQGARKTIPASQVVRGDLVLVEAGHRVPADLRLLEVTGLEVDESPLTGESIPVPKTNRPLDSPQLELGDRKNMLFAGTTVTRGRGKGIAVATGMHTELGKIAGMLAESEAGLTPLQKRLEHLGKILVLVCIVICVLVGVIGIARGEDFRLMFLSAVSLAVAAIPEGLPAIVTIALALGVQRMIKRSVIIRRLPAVETLGCATVICSDKTGTLTQNQMMVTTCYLGGKEIEVTGDGFAPSGHFKWQGQEIRPLEDSSAFPDPSGLRMLLAAGLYCNNADLELIPKTKQWRLTGDPTEGALLALGLKAGLNRERVKRLAELEFTSERKRMSVLVEENGARFLYTKGAADLLLERSTKIRWWGTEVALDERHKQQLFQAMEKMARRSLRILALAYRPWTAEKSTLSEDDERGLVFLGMVGIKDPVRPGVKAAINLCRQAGIRTIMITGDFPVTARAVGEELGLLRRDGLVLTGTELDRLSPAELRRIIGQVDIFARVNPYHKLKIVQALKEQGEIVAMTGDGVNDAPAIKEADIGVAMGISGTDVTKEASAMVITDDNFASIVAAVEEGRGIYSNIRKFIRYLLGCNIGEILTMFSAVLLRLPFPLLPIQILWINLVTDGLPAIALGVEPTERGLMQEPPRPPQEGIFSRGLGYKVLIQGVTIGLITTAVFSFALKTGASMPVARTMSFCTLVFSQLSYVFACRSETQPLVKMRLWTNLYLLGAVAISGLMQFMVVSHPLARRLFQTVALPPSAWGIVFLGAIGSVVAAETVSWVGRYVKNKLA</sequence>
<keyword evidence="18" id="KW-1185">Reference proteome</keyword>
<dbReference type="GO" id="GO:0005886">
    <property type="term" value="C:plasma membrane"/>
    <property type="evidence" value="ECO:0007669"/>
    <property type="project" value="UniProtKB-SubCell"/>
</dbReference>